<evidence type="ECO:0000313" key="14">
    <source>
        <dbReference type="EMBL" id="MFC7581192.1"/>
    </source>
</evidence>
<feature type="compositionally biased region" description="Basic and acidic residues" evidence="10">
    <location>
        <begin position="273"/>
        <end position="289"/>
    </location>
</feature>
<evidence type="ECO:0000256" key="2">
    <source>
        <dbReference type="ARBA" id="ARBA00004413"/>
    </source>
</evidence>
<dbReference type="Pfam" id="PF14841">
    <property type="entry name" value="FliG_M"/>
    <property type="match status" value="1"/>
</dbReference>
<feature type="domain" description="Flagellar motor switch protein FliG N-terminal" evidence="13">
    <location>
        <begin position="5"/>
        <end position="108"/>
    </location>
</feature>
<evidence type="ECO:0000256" key="8">
    <source>
        <dbReference type="ARBA" id="ARBA00023136"/>
    </source>
</evidence>
<dbReference type="PIRSF" id="PIRSF003161">
    <property type="entry name" value="FliG"/>
    <property type="match status" value="1"/>
</dbReference>
<gene>
    <name evidence="14" type="primary">fliG</name>
    <name evidence="14" type="ORF">ACFQWG_08275</name>
</gene>
<dbReference type="Pfam" id="PF14842">
    <property type="entry name" value="FliG_N"/>
    <property type="match status" value="1"/>
</dbReference>
<dbReference type="PRINTS" id="PR00954">
    <property type="entry name" value="FLGMOTORFLIG"/>
</dbReference>
<dbReference type="RefSeq" id="WP_380974241.1">
    <property type="nucleotide sequence ID" value="NZ_JBHTEF010000001.1"/>
</dbReference>
<reference evidence="15" key="1">
    <citation type="journal article" date="2019" name="Int. J. Syst. Evol. Microbiol.">
        <title>The Global Catalogue of Microorganisms (GCM) 10K type strain sequencing project: providing services to taxonomists for standard genome sequencing and annotation.</title>
        <authorList>
            <consortium name="The Broad Institute Genomics Platform"/>
            <consortium name="The Broad Institute Genome Sequencing Center for Infectious Disease"/>
            <person name="Wu L."/>
            <person name="Ma J."/>
        </authorList>
    </citation>
    <scope>NUCLEOTIDE SEQUENCE [LARGE SCALE GENOMIC DNA]</scope>
    <source>
        <strain evidence="15">CCUG 56698</strain>
    </source>
</reference>
<dbReference type="EMBL" id="JBHTEF010000001">
    <property type="protein sequence ID" value="MFC7581192.1"/>
    <property type="molecule type" value="Genomic_DNA"/>
</dbReference>
<evidence type="ECO:0000259" key="12">
    <source>
        <dbReference type="Pfam" id="PF14841"/>
    </source>
</evidence>
<evidence type="ECO:0000256" key="7">
    <source>
        <dbReference type="ARBA" id="ARBA00022779"/>
    </source>
</evidence>
<evidence type="ECO:0000256" key="5">
    <source>
        <dbReference type="ARBA" id="ARBA00022475"/>
    </source>
</evidence>
<keyword evidence="15" id="KW-1185">Reference proteome</keyword>
<comment type="subcellular location">
    <subcellularLocation>
        <location evidence="1">Bacterial flagellum basal body</location>
    </subcellularLocation>
    <subcellularLocation>
        <location evidence="2">Cell membrane</location>
        <topology evidence="2">Peripheral membrane protein</topology>
        <orientation evidence="2">Cytoplasmic side</orientation>
    </subcellularLocation>
</comment>
<dbReference type="InterPro" id="IPR032779">
    <property type="entry name" value="FliG_M"/>
</dbReference>
<dbReference type="Proteomes" id="UP001596527">
    <property type="component" value="Unassembled WGS sequence"/>
</dbReference>
<evidence type="ECO:0000256" key="1">
    <source>
        <dbReference type="ARBA" id="ARBA00004117"/>
    </source>
</evidence>
<dbReference type="InterPro" id="IPR023087">
    <property type="entry name" value="Flg_Motor_Flig_C"/>
</dbReference>
<dbReference type="Gene3D" id="1.10.220.30">
    <property type="match status" value="3"/>
</dbReference>
<dbReference type="PANTHER" id="PTHR30534:SF0">
    <property type="entry name" value="FLAGELLAR MOTOR SWITCH PROTEIN FLIG"/>
    <property type="match status" value="1"/>
</dbReference>
<dbReference type="PANTHER" id="PTHR30534">
    <property type="entry name" value="FLAGELLAR MOTOR SWITCH PROTEIN FLIG"/>
    <property type="match status" value="1"/>
</dbReference>
<protein>
    <recommendedName>
        <fullName evidence="4">Flagellar motor switch protein FliG</fullName>
    </recommendedName>
</protein>
<evidence type="ECO:0000256" key="9">
    <source>
        <dbReference type="ARBA" id="ARBA00023143"/>
    </source>
</evidence>
<evidence type="ECO:0000259" key="11">
    <source>
        <dbReference type="Pfam" id="PF01706"/>
    </source>
</evidence>
<keyword evidence="7" id="KW-0283">Flagellar rotation</keyword>
<evidence type="ECO:0000259" key="13">
    <source>
        <dbReference type="Pfam" id="PF14842"/>
    </source>
</evidence>
<keyword evidence="6" id="KW-0145">Chemotaxis</keyword>
<sequence>MSGGLTNVQKAAVLLLQLGHERAARVLAEMPESQVEEVTAEIVRMEGVRPELSAEVMREFHDRAFGGSAPVGVGGLEVARRLLEESLGADKAEEFMDRLSVLLAGQPFDFLQKADGAQVQSLISGEHPQTVALVLAHLRADRASAIMKNLAPGLRADVALRIATMDQSSPEVVSLVAENLQRRATMMLTSGEYASVGGIQPLVEILNRSDPGTEKQVLEELEERDTELAEVVRSQLFTFDDILLLEDLAVQLVMRSVDNRVLATALKGSSPEVRRKIESNLSERRREDLHEEEQAEGPVRMSQVQEARGTIVTVIRTLEESGQIVIHREGEDEYVE</sequence>
<feature type="region of interest" description="Disordered" evidence="10">
    <location>
        <begin position="273"/>
        <end position="303"/>
    </location>
</feature>
<dbReference type="InterPro" id="IPR000090">
    <property type="entry name" value="Flg_Motor_Flig"/>
</dbReference>
<evidence type="ECO:0000256" key="10">
    <source>
        <dbReference type="SAM" id="MobiDB-lite"/>
    </source>
</evidence>
<evidence type="ECO:0000313" key="15">
    <source>
        <dbReference type="Proteomes" id="UP001596527"/>
    </source>
</evidence>
<dbReference type="NCBIfam" id="TIGR00207">
    <property type="entry name" value="fliG"/>
    <property type="match status" value="1"/>
</dbReference>
<keyword evidence="14" id="KW-0969">Cilium</keyword>
<evidence type="ECO:0000256" key="4">
    <source>
        <dbReference type="ARBA" id="ARBA00021870"/>
    </source>
</evidence>
<dbReference type="Pfam" id="PF01706">
    <property type="entry name" value="FliG_C"/>
    <property type="match status" value="1"/>
</dbReference>
<comment type="caution">
    <text evidence="14">The sequence shown here is derived from an EMBL/GenBank/DDBJ whole genome shotgun (WGS) entry which is preliminary data.</text>
</comment>
<dbReference type="InterPro" id="IPR028263">
    <property type="entry name" value="FliG_N"/>
</dbReference>
<feature type="domain" description="Flagellar motor switch protein FliG middle" evidence="12">
    <location>
        <begin position="118"/>
        <end position="189"/>
    </location>
</feature>
<keyword evidence="14" id="KW-0966">Cell projection</keyword>
<keyword evidence="8" id="KW-0472">Membrane</keyword>
<keyword evidence="9" id="KW-0975">Bacterial flagellum</keyword>
<comment type="similarity">
    <text evidence="3">Belongs to the FliG family.</text>
</comment>
<accession>A0ABW2SM40</accession>
<keyword evidence="5" id="KW-1003">Cell membrane</keyword>
<dbReference type="InterPro" id="IPR011002">
    <property type="entry name" value="FliG_a-hlx"/>
</dbReference>
<name>A0ABW2SM40_9ACTO</name>
<feature type="domain" description="Flagellar motor switch protein FliG C-terminal" evidence="11">
    <location>
        <begin position="219"/>
        <end position="326"/>
    </location>
</feature>
<dbReference type="SUPFAM" id="SSF48029">
    <property type="entry name" value="FliG"/>
    <property type="match status" value="2"/>
</dbReference>
<organism evidence="14 15">
    <name type="scientific">Schaalia naturae</name>
    <dbReference type="NCBI Taxonomy" id="635203"/>
    <lineage>
        <taxon>Bacteria</taxon>
        <taxon>Bacillati</taxon>
        <taxon>Actinomycetota</taxon>
        <taxon>Actinomycetes</taxon>
        <taxon>Actinomycetales</taxon>
        <taxon>Actinomycetaceae</taxon>
        <taxon>Schaalia</taxon>
    </lineage>
</organism>
<evidence type="ECO:0000256" key="6">
    <source>
        <dbReference type="ARBA" id="ARBA00022500"/>
    </source>
</evidence>
<keyword evidence="14" id="KW-0282">Flagellum</keyword>
<evidence type="ECO:0000256" key="3">
    <source>
        <dbReference type="ARBA" id="ARBA00010299"/>
    </source>
</evidence>
<proteinExistence type="inferred from homology"/>